<protein>
    <recommendedName>
        <fullName evidence="2">WWE domain-containing protein</fullName>
    </recommendedName>
</protein>
<dbReference type="EnsemblMetazoa" id="BGLB031633-RA">
    <property type="protein sequence ID" value="BGLB031633-PA"/>
    <property type="gene ID" value="BGLB031633"/>
</dbReference>
<sequence length="157" mass="17731">FYVWSTQTQNLNWNPFAVQQSIELEKSFVDQQDSTVLKGNRSSLKVDLKQMVQTNVKTKEVQPVRRCKEEVEIPADLDEEVKEELESTTTVKEEEDIREVKSGKSQKIKSGKKSTKSSVRTLVMKKGSAPVDSLCPIASSAVVYESGKTVWDCMLNQ</sequence>
<organism evidence="3 4">
    <name type="scientific">Biomphalaria glabrata</name>
    <name type="common">Bloodfluke planorb</name>
    <name type="synonym">Freshwater snail</name>
    <dbReference type="NCBI Taxonomy" id="6526"/>
    <lineage>
        <taxon>Eukaryota</taxon>
        <taxon>Metazoa</taxon>
        <taxon>Spiralia</taxon>
        <taxon>Lophotrochozoa</taxon>
        <taxon>Mollusca</taxon>
        <taxon>Gastropoda</taxon>
        <taxon>Heterobranchia</taxon>
        <taxon>Euthyneura</taxon>
        <taxon>Panpulmonata</taxon>
        <taxon>Hygrophila</taxon>
        <taxon>Lymnaeoidea</taxon>
        <taxon>Planorbidae</taxon>
        <taxon>Biomphalaria</taxon>
    </lineage>
</organism>
<name>A0A2C9LJ26_BIOGL</name>
<dbReference type="Pfam" id="PF02825">
    <property type="entry name" value="WWE"/>
    <property type="match status" value="1"/>
</dbReference>
<proteinExistence type="predicted"/>
<dbReference type="KEGG" id="bgt:106066562"/>
<feature type="region of interest" description="Disordered" evidence="1">
    <location>
        <begin position="82"/>
        <end position="119"/>
    </location>
</feature>
<dbReference type="PROSITE" id="PS50918">
    <property type="entry name" value="WWE"/>
    <property type="match status" value="1"/>
</dbReference>
<evidence type="ECO:0000256" key="1">
    <source>
        <dbReference type="SAM" id="MobiDB-lite"/>
    </source>
</evidence>
<dbReference type="InterPro" id="IPR036930">
    <property type="entry name" value="WGR_dom_sf"/>
</dbReference>
<evidence type="ECO:0000313" key="4">
    <source>
        <dbReference type="Proteomes" id="UP000076420"/>
    </source>
</evidence>
<dbReference type="STRING" id="6526.A0A2C9LJ26"/>
<evidence type="ECO:0000259" key="2">
    <source>
        <dbReference type="PROSITE" id="PS50918"/>
    </source>
</evidence>
<dbReference type="Gene3D" id="3.30.720.50">
    <property type="match status" value="1"/>
</dbReference>
<dbReference type="SUPFAM" id="SSF142921">
    <property type="entry name" value="WGR domain-like"/>
    <property type="match status" value="1"/>
</dbReference>
<dbReference type="AlphaFoldDB" id="A0A2C9LJ26"/>
<dbReference type="InterPro" id="IPR037197">
    <property type="entry name" value="WWE_dom_sf"/>
</dbReference>
<gene>
    <name evidence="3" type="primary">106066562</name>
</gene>
<dbReference type="InterPro" id="IPR004170">
    <property type="entry name" value="WWE_dom"/>
</dbReference>
<dbReference type="Proteomes" id="UP000076420">
    <property type="component" value="Unassembled WGS sequence"/>
</dbReference>
<feature type="domain" description="WWE" evidence="2">
    <location>
        <begin position="1"/>
        <end position="66"/>
    </location>
</feature>
<dbReference type="VEuPathDB" id="VectorBase:BGLB031633"/>
<dbReference type="SUPFAM" id="SSF117839">
    <property type="entry name" value="WWE domain"/>
    <property type="match status" value="1"/>
</dbReference>
<dbReference type="VEuPathDB" id="VectorBase:BGLAX_033367"/>
<feature type="compositionally biased region" description="Basic residues" evidence="1">
    <location>
        <begin position="104"/>
        <end position="115"/>
    </location>
</feature>
<evidence type="ECO:0000313" key="3">
    <source>
        <dbReference type="EnsemblMetazoa" id="BGLB031633-PA"/>
    </source>
</evidence>
<reference evidence="3" key="1">
    <citation type="submission" date="2020-05" db="UniProtKB">
        <authorList>
            <consortium name="EnsemblMetazoa"/>
        </authorList>
    </citation>
    <scope>IDENTIFICATION</scope>
    <source>
        <strain evidence="3">BB02</strain>
    </source>
</reference>
<accession>A0A2C9LJ26</accession>